<dbReference type="InterPro" id="IPR042185">
    <property type="entry name" value="Serpin_sf_2"/>
</dbReference>
<dbReference type="GO" id="GO:0005615">
    <property type="term" value="C:extracellular space"/>
    <property type="evidence" value="ECO:0007669"/>
    <property type="project" value="InterPro"/>
</dbReference>
<evidence type="ECO:0000313" key="6">
    <source>
        <dbReference type="EMBL" id="JAI23002.1"/>
    </source>
</evidence>
<dbReference type="EMBL" id="GDHF01029312">
    <property type="protein sequence ID" value="JAI23002.1"/>
    <property type="molecule type" value="Transcribed_RNA"/>
</dbReference>
<dbReference type="OrthoDB" id="9440847at2759"/>
<feature type="chain" id="PRO_5005520811" evidence="4">
    <location>
        <begin position="25"/>
        <end position="430"/>
    </location>
</feature>
<accession>A0A0K8U8K9</accession>
<dbReference type="GO" id="GO:0004867">
    <property type="term" value="F:serine-type endopeptidase inhibitor activity"/>
    <property type="evidence" value="ECO:0007669"/>
    <property type="project" value="UniProtKB-KW"/>
</dbReference>
<dbReference type="SUPFAM" id="SSF56574">
    <property type="entry name" value="Serpins"/>
    <property type="match status" value="1"/>
</dbReference>
<dbReference type="AlphaFoldDB" id="A0A0K8U8K9"/>
<dbReference type="PANTHER" id="PTHR11461:SF367">
    <property type="entry name" value="GH21475P-RELATED"/>
    <property type="match status" value="1"/>
</dbReference>
<name>A0A0K8U8K9_BACLA</name>
<dbReference type="Gene3D" id="2.30.39.10">
    <property type="entry name" value="Alpha-1-antitrypsin, domain 1"/>
    <property type="match status" value="1"/>
</dbReference>
<keyword evidence="4" id="KW-0732">Signal</keyword>
<dbReference type="InterPro" id="IPR042178">
    <property type="entry name" value="Serpin_sf_1"/>
</dbReference>
<keyword evidence="1" id="KW-0646">Protease inhibitor</keyword>
<dbReference type="InterPro" id="IPR000215">
    <property type="entry name" value="Serpin_fam"/>
</dbReference>
<sequence length="430" mass="48477">MLLRKAFFAFLSLSLCILIHLTASEYCTKLENASSALQTNPAQFASIASGAEKFGLELFSLISTQAADNDFVISPFSVWALLLLLLEAASENTLDELNTVLRINQDRQALRQAFNVVQQFLLRKTSTIHVESLQAMYYDTFERFGQDYITTLTSCYNAKVQNLSFNDTKTSVNFINNAINTETKGLIKDAITEADLENAKLLLTSSLYFKGQWQFPFNRSETRRETFYDMNGKPVGEVEMMFQMTPFNYTRMQDLQAHVLELPYGNENRLCMLAILPNKGISVNQVAQSLQKLGVRPIFNKLEEDALNFGEQEVEVYVPRFETSTSISLRGTLEAMGIKSIFNPQTVNLGILSKSLFVKDVIQSTKIIVNEEGTEAAAVVAAILTNKISPPKFYFNRPFLYLIAEKRSSTLLFAGQLSTPKLLKNVRVHY</sequence>
<feature type="domain" description="Serpin" evidence="5">
    <location>
        <begin position="56"/>
        <end position="420"/>
    </location>
</feature>
<dbReference type="InterPro" id="IPR036186">
    <property type="entry name" value="Serpin_sf"/>
</dbReference>
<dbReference type="Gene3D" id="3.30.497.10">
    <property type="entry name" value="Antithrombin, subunit I, domain 2"/>
    <property type="match status" value="1"/>
</dbReference>
<evidence type="ECO:0000256" key="3">
    <source>
        <dbReference type="RuleBase" id="RU000411"/>
    </source>
</evidence>
<evidence type="ECO:0000256" key="4">
    <source>
        <dbReference type="SAM" id="SignalP"/>
    </source>
</evidence>
<dbReference type="SMART" id="SM00093">
    <property type="entry name" value="SERPIN"/>
    <property type="match status" value="1"/>
</dbReference>
<comment type="similarity">
    <text evidence="3">Belongs to the serpin family.</text>
</comment>
<keyword evidence="2" id="KW-0722">Serine protease inhibitor</keyword>
<reference evidence="6" key="1">
    <citation type="submission" date="2015-06" db="EMBL/GenBank/DDBJ databases">
        <authorList>
            <person name="Hoefler B.C."/>
            <person name="Straight P.D."/>
        </authorList>
    </citation>
    <scope>NUCLEOTIDE SEQUENCE</scope>
</reference>
<feature type="signal peptide" evidence="4">
    <location>
        <begin position="1"/>
        <end position="24"/>
    </location>
</feature>
<evidence type="ECO:0000256" key="2">
    <source>
        <dbReference type="ARBA" id="ARBA00022900"/>
    </source>
</evidence>
<dbReference type="PANTHER" id="PTHR11461">
    <property type="entry name" value="SERINE PROTEASE INHIBITOR, SERPIN"/>
    <property type="match status" value="1"/>
</dbReference>
<dbReference type="Pfam" id="PF00079">
    <property type="entry name" value="Serpin"/>
    <property type="match status" value="1"/>
</dbReference>
<evidence type="ECO:0000256" key="1">
    <source>
        <dbReference type="ARBA" id="ARBA00022690"/>
    </source>
</evidence>
<organism evidence="6">
    <name type="scientific">Bactrocera latifrons</name>
    <name type="common">Malaysian fruit fly</name>
    <name type="synonym">Chaetodacus latifrons</name>
    <dbReference type="NCBI Taxonomy" id="174628"/>
    <lineage>
        <taxon>Eukaryota</taxon>
        <taxon>Metazoa</taxon>
        <taxon>Ecdysozoa</taxon>
        <taxon>Arthropoda</taxon>
        <taxon>Hexapoda</taxon>
        <taxon>Insecta</taxon>
        <taxon>Pterygota</taxon>
        <taxon>Neoptera</taxon>
        <taxon>Endopterygota</taxon>
        <taxon>Diptera</taxon>
        <taxon>Brachycera</taxon>
        <taxon>Muscomorpha</taxon>
        <taxon>Tephritoidea</taxon>
        <taxon>Tephritidae</taxon>
        <taxon>Bactrocera</taxon>
        <taxon>Bactrocera</taxon>
    </lineage>
</organism>
<dbReference type="InterPro" id="IPR023795">
    <property type="entry name" value="Serpin_CS"/>
</dbReference>
<feature type="non-terminal residue" evidence="6">
    <location>
        <position position="430"/>
    </location>
</feature>
<dbReference type="InterPro" id="IPR023796">
    <property type="entry name" value="Serpin_dom"/>
</dbReference>
<protein>
    <submittedName>
        <fullName evidence="6">Plasminogen activator inhibitor 1</fullName>
    </submittedName>
</protein>
<evidence type="ECO:0000259" key="5">
    <source>
        <dbReference type="SMART" id="SM00093"/>
    </source>
</evidence>
<dbReference type="CDD" id="cd19598">
    <property type="entry name" value="serpin77Ba-like_insects"/>
    <property type="match status" value="1"/>
</dbReference>
<dbReference type="PROSITE" id="PS00284">
    <property type="entry name" value="SERPIN"/>
    <property type="match status" value="1"/>
</dbReference>
<proteinExistence type="inferred from homology"/>
<gene>
    <name evidence="6" type="primary">SERPINE1_3</name>
    <name evidence="6" type="ORF">c0_g1_i2</name>
</gene>